<keyword evidence="6 7" id="KW-0067">ATP-binding</keyword>
<dbReference type="SMART" id="SM00232">
    <property type="entry name" value="JAB_MPN"/>
    <property type="match status" value="1"/>
</dbReference>
<keyword evidence="3 7" id="KW-0808">Transferase</keyword>
<dbReference type="Gene3D" id="3.40.50.10330">
    <property type="entry name" value="Probable inorganic polyphosphate/atp-NAD kinase, domain 1"/>
    <property type="match status" value="1"/>
</dbReference>
<evidence type="ECO:0000256" key="6">
    <source>
        <dbReference type="ARBA" id="ARBA00022840"/>
    </source>
</evidence>
<evidence type="ECO:0000313" key="11">
    <source>
        <dbReference type="Proteomes" id="UP000270296"/>
    </source>
</evidence>
<gene>
    <name evidence="10" type="ORF">SBAD_LOCUS7525</name>
</gene>
<evidence type="ECO:0000313" key="10">
    <source>
        <dbReference type="EMBL" id="VDP13406.1"/>
    </source>
</evidence>
<comment type="catalytic activity">
    <reaction evidence="1 7">
        <text>a 1,2-diacyl-sn-glycerol + ATP = a 1,2-diacyl-sn-glycero-3-phosphate + ADP + H(+)</text>
        <dbReference type="Rhea" id="RHEA:10272"/>
        <dbReference type="ChEBI" id="CHEBI:15378"/>
        <dbReference type="ChEBI" id="CHEBI:17815"/>
        <dbReference type="ChEBI" id="CHEBI:30616"/>
        <dbReference type="ChEBI" id="CHEBI:58608"/>
        <dbReference type="ChEBI" id="CHEBI:456216"/>
        <dbReference type="EC" id="2.7.1.107"/>
    </reaction>
</comment>
<dbReference type="PROSITE" id="PS50249">
    <property type="entry name" value="MPN"/>
    <property type="match status" value="1"/>
</dbReference>
<protein>
    <recommendedName>
        <fullName evidence="7">Diacylglycerol kinase</fullName>
        <shortName evidence="7">DAG kinase</shortName>
        <ecNumber evidence="7">2.7.1.107</ecNumber>
    </recommendedName>
</protein>
<organism evidence="10 11">
    <name type="scientific">Soboliphyme baturini</name>
    <dbReference type="NCBI Taxonomy" id="241478"/>
    <lineage>
        <taxon>Eukaryota</taxon>
        <taxon>Metazoa</taxon>
        <taxon>Ecdysozoa</taxon>
        <taxon>Nematoda</taxon>
        <taxon>Enoplea</taxon>
        <taxon>Dorylaimia</taxon>
        <taxon>Dioctophymatida</taxon>
        <taxon>Dioctophymatoidea</taxon>
        <taxon>Soboliphymatidae</taxon>
        <taxon>Soboliphyme</taxon>
    </lineage>
</organism>
<dbReference type="GO" id="GO:0016020">
    <property type="term" value="C:membrane"/>
    <property type="evidence" value="ECO:0007669"/>
    <property type="project" value="TreeGrafter"/>
</dbReference>
<dbReference type="GO" id="GO:0008237">
    <property type="term" value="F:metallopeptidase activity"/>
    <property type="evidence" value="ECO:0007669"/>
    <property type="project" value="InterPro"/>
</dbReference>
<dbReference type="GO" id="GO:0004143">
    <property type="term" value="F:ATP-dependent diacylglycerol kinase activity"/>
    <property type="evidence" value="ECO:0007669"/>
    <property type="project" value="UniProtKB-EC"/>
</dbReference>
<evidence type="ECO:0000256" key="7">
    <source>
        <dbReference type="RuleBase" id="RU361128"/>
    </source>
</evidence>
<evidence type="ECO:0000256" key="3">
    <source>
        <dbReference type="ARBA" id="ARBA00022679"/>
    </source>
</evidence>
<dbReference type="Pfam" id="PF01398">
    <property type="entry name" value="JAB"/>
    <property type="match status" value="1"/>
</dbReference>
<dbReference type="SUPFAM" id="SSF102712">
    <property type="entry name" value="JAB1/MPN domain"/>
    <property type="match status" value="1"/>
</dbReference>
<feature type="domain" description="DAGKc" evidence="8">
    <location>
        <begin position="46"/>
        <end position="186"/>
    </location>
</feature>
<evidence type="ECO:0000259" key="9">
    <source>
        <dbReference type="PROSITE" id="PS50249"/>
    </source>
</evidence>
<dbReference type="SMART" id="SM00045">
    <property type="entry name" value="DAGKa"/>
    <property type="match status" value="1"/>
</dbReference>
<dbReference type="InterPro" id="IPR000756">
    <property type="entry name" value="Diacylglycerol_kin_accessory"/>
</dbReference>
<dbReference type="InterPro" id="IPR000555">
    <property type="entry name" value="JAMM/MPN+_dom"/>
</dbReference>
<feature type="domain" description="MPN" evidence="9">
    <location>
        <begin position="385"/>
        <end position="531"/>
    </location>
</feature>
<dbReference type="Pfam" id="PF00609">
    <property type="entry name" value="DAGK_acc"/>
    <property type="match status" value="1"/>
</dbReference>
<dbReference type="Pfam" id="PF00781">
    <property type="entry name" value="DAGK_cat"/>
    <property type="match status" value="1"/>
</dbReference>
<dbReference type="Gene3D" id="2.60.200.40">
    <property type="match status" value="1"/>
</dbReference>
<dbReference type="InterPro" id="IPR037518">
    <property type="entry name" value="MPN"/>
</dbReference>
<accession>A0A3P8F1A0</accession>
<dbReference type="InterPro" id="IPR017438">
    <property type="entry name" value="ATP-NAD_kinase_N"/>
</dbReference>
<dbReference type="SUPFAM" id="SSF111331">
    <property type="entry name" value="NAD kinase/diacylglycerol kinase-like"/>
    <property type="match status" value="1"/>
</dbReference>
<dbReference type="InterPro" id="IPR037607">
    <property type="entry name" value="DGK"/>
</dbReference>
<name>A0A3P8F1A0_9BILA</name>
<dbReference type="EMBL" id="UZAM01010705">
    <property type="protein sequence ID" value="VDP13406.1"/>
    <property type="molecule type" value="Genomic_DNA"/>
</dbReference>
<dbReference type="PROSITE" id="PS50146">
    <property type="entry name" value="DAGK"/>
    <property type="match status" value="1"/>
</dbReference>
<dbReference type="Proteomes" id="UP000270296">
    <property type="component" value="Unassembled WGS sequence"/>
</dbReference>
<dbReference type="GO" id="GO:0005524">
    <property type="term" value="F:ATP binding"/>
    <property type="evidence" value="ECO:0007669"/>
    <property type="project" value="UniProtKB-KW"/>
</dbReference>
<dbReference type="PANTHER" id="PTHR11255:SF118">
    <property type="entry name" value="DIACYLGLYCEROL KINASE EPSILON"/>
    <property type="match status" value="1"/>
</dbReference>
<dbReference type="InterPro" id="IPR016064">
    <property type="entry name" value="NAD/diacylglycerol_kinase_sf"/>
</dbReference>
<dbReference type="AlphaFoldDB" id="A0A3P8F1A0"/>
<evidence type="ECO:0000256" key="2">
    <source>
        <dbReference type="ARBA" id="ARBA00009280"/>
    </source>
</evidence>
<comment type="similarity">
    <text evidence="2 7">Belongs to the eukaryotic diacylglycerol kinase family.</text>
</comment>
<keyword evidence="11" id="KW-1185">Reference proteome</keyword>
<evidence type="ECO:0000259" key="8">
    <source>
        <dbReference type="PROSITE" id="PS50146"/>
    </source>
</evidence>
<proteinExistence type="inferred from homology"/>
<dbReference type="Gene3D" id="3.40.140.10">
    <property type="entry name" value="Cytidine Deaminase, domain 2"/>
    <property type="match status" value="1"/>
</dbReference>
<sequence>MTGRINVCCQFAGAIVPPDSLKLKHGPWKRQNTVEISEISKPATIEPWNPLFVFANKLSGNGDGDLVLQAFRKVLNPMQVFDFSEVVLNDYICSLRSVPSDCQAVIVAAGGDGTISWILTLIEQVFQPNERKPLLAIVPLGTGNDLSRVLGWGSASAGDIDVKRLILAIKHSKPVSLDRWNVRITLISRFGMKWIQQNFKMNNYLSVGVDALVTLNFHHRRKHLPRVMSGRFINKLLFFTYGTKDVLERACRNLQDFVEVRLDDRLISLSQIEGIVVLNIPFWGAGVRPWQMGSAGEGLMPFPAQAIDDGVLEVFALYSSFHIAQMQVGLSEPLRLGQAKRVELMIKNNTLPMQVDGEPWSHIRLISFNCHGGKTFSGMSAVQRVFLSSDAYLVCLLQATSTEGEEVMGLLVGYTEKDKGYCHIINVIPCLRLDKRKDRVEISSEELSAAMSYTEKLSADLQKRESSLASKLPLTIVGWYHSHPHITVFPSSTDVRTQACYQQLEPMWLGLIFSVYNSDESTGAARIQYIGFQVFLSLL</sequence>
<reference evidence="10 11" key="1">
    <citation type="submission" date="2018-11" db="EMBL/GenBank/DDBJ databases">
        <authorList>
            <consortium name="Pathogen Informatics"/>
        </authorList>
    </citation>
    <scope>NUCLEOTIDE SEQUENCE [LARGE SCALE GENOMIC DNA]</scope>
</reference>
<dbReference type="OrthoDB" id="242257at2759"/>
<dbReference type="PANTHER" id="PTHR11255">
    <property type="entry name" value="DIACYLGLYCEROL KINASE"/>
    <property type="match status" value="1"/>
</dbReference>
<keyword evidence="5 7" id="KW-0418">Kinase</keyword>
<evidence type="ECO:0000256" key="4">
    <source>
        <dbReference type="ARBA" id="ARBA00022741"/>
    </source>
</evidence>
<evidence type="ECO:0000256" key="1">
    <source>
        <dbReference type="ARBA" id="ARBA00001383"/>
    </source>
</evidence>
<dbReference type="SMART" id="SM00046">
    <property type="entry name" value="DAGKc"/>
    <property type="match status" value="1"/>
</dbReference>
<dbReference type="InterPro" id="IPR001206">
    <property type="entry name" value="Diacylglycerol_kinase_cat_dom"/>
</dbReference>
<evidence type="ECO:0000256" key="5">
    <source>
        <dbReference type="ARBA" id="ARBA00022777"/>
    </source>
</evidence>
<keyword evidence="4 7" id="KW-0547">Nucleotide-binding</keyword>
<dbReference type="GO" id="GO:0007200">
    <property type="term" value="P:phospholipase C-activating G protein-coupled receptor signaling pathway"/>
    <property type="evidence" value="ECO:0007669"/>
    <property type="project" value="InterPro"/>
</dbReference>
<dbReference type="EC" id="2.7.1.107" evidence="7"/>